<dbReference type="Proteomes" id="UP000821866">
    <property type="component" value="Chromosome 1"/>
</dbReference>
<feature type="coiled-coil region" evidence="1">
    <location>
        <begin position="48"/>
        <end position="75"/>
    </location>
</feature>
<evidence type="ECO:0000256" key="1">
    <source>
        <dbReference type="SAM" id="Coils"/>
    </source>
</evidence>
<dbReference type="VEuPathDB" id="VectorBase:LOC119178495"/>
<comment type="caution">
    <text evidence="2">The sequence shown here is derived from an EMBL/GenBank/DDBJ whole genome shotgun (WGS) entry which is preliminary data.</text>
</comment>
<evidence type="ECO:0000313" key="2">
    <source>
        <dbReference type="EMBL" id="KAH8042718.1"/>
    </source>
</evidence>
<name>A0A9J6F8M0_RHIMP</name>
<accession>A0A9J6F8M0</accession>
<evidence type="ECO:0000313" key="3">
    <source>
        <dbReference type="Proteomes" id="UP000821866"/>
    </source>
</evidence>
<keyword evidence="1" id="KW-0175">Coiled coil</keyword>
<gene>
    <name evidence="2" type="ORF">HPB51_025550</name>
</gene>
<organism evidence="2 3">
    <name type="scientific">Rhipicephalus microplus</name>
    <name type="common">Cattle tick</name>
    <name type="synonym">Boophilus microplus</name>
    <dbReference type="NCBI Taxonomy" id="6941"/>
    <lineage>
        <taxon>Eukaryota</taxon>
        <taxon>Metazoa</taxon>
        <taxon>Ecdysozoa</taxon>
        <taxon>Arthropoda</taxon>
        <taxon>Chelicerata</taxon>
        <taxon>Arachnida</taxon>
        <taxon>Acari</taxon>
        <taxon>Parasitiformes</taxon>
        <taxon>Ixodida</taxon>
        <taxon>Ixodoidea</taxon>
        <taxon>Ixodidae</taxon>
        <taxon>Rhipicephalinae</taxon>
        <taxon>Rhipicephalus</taxon>
        <taxon>Boophilus</taxon>
    </lineage>
</organism>
<reference evidence="2" key="2">
    <citation type="submission" date="2021-09" db="EMBL/GenBank/DDBJ databases">
        <authorList>
            <person name="Jia N."/>
            <person name="Wang J."/>
            <person name="Shi W."/>
            <person name="Du L."/>
            <person name="Sun Y."/>
            <person name="Zhan W."/>
            <person name="Jiang J."/>
            <person name="Wang Q."/>
            <person name="Zhang B."/>
            <person name="Ji P."/>
            <person name="Sakyi L.B."/>
            <person name="Cui X."/>
            <person name="Yuan T."/>
            <person name="Jiang B."/>
            <person name="Yang W."/>
            <person name="Lam T.T.-Y."/>
            <person name="Chang Q."/>
            <person name="Ding S."/>
            <person name="Wang X."/>
            <person name="Zhu J."/>
            <person name="Ruan X."/>
            <person name="Zhao L."/>
            <person name="Wei J."/>
            <person name="Que T."/>
            <person name="Du C."/>
            <person name="Cheng J."/>
            <person name="Dai P."/>
            <person name="Han X."/>
            <person name="Huang E."/>
            <person name="Gao Y."/>
            <person name="Liu J."/>
            <person name="Shao H."/>
            <person name="Ye R."/>
            <person name="Li L."/>
            <person name="Wei W."/>
            <person name="Wang X."/>
            <person name="Wang C."/>
            <person name="Huo Q."/>
            <person name="Li W."/>
            <person name="Guo W."/>
            <person name="Chen H."/>
            <person name="Chen S."/>
            <person name="Zhou L."/>
            <person name="Zhou L."/>
            <person name="Ni X."/>
            <person name="Tian J."/>
            <person name="Zhou Y."/>
            <person name="Sheng Y."/>
            <person name="Liu T."/>
            <person name="Pan Y."/>
            <person name="Xia L."/>
            <person name="Li J."/>
            <person name="Zhao F."/>
            <person name="Cao W."/>
        </authorList>
    </citation>
    <scope>NUCLEOTIDE SEQUENCE</scope>
    <source>
        <strain evidence="2">Rmic-2018</strain>
        <tissue evidence="2">Larvae</tissue>
    </source>
</reference>
<reference evidence="2" key="1">
    <citation type="journal article" date="2020" name="Cell">
        <title>Large-Scale Comparative Analyses of Tick Genomes Elucidate Their Genetic Diversity and Vector Capacities.</title>
        <authorList>
            <consortium name="Tick Genome and Microbiome Consortium (TIGMIC)"/>
            <person name="Jia N."/>
            <person name="Wang J."/>
            <person name="Shi W."/>
            <person name="Du L."/>
            <person name="Sun Y."/>
            <person name="Zhan W."/>
            <person name="Jiang J.F."/>
            <person name="Wang Q."/>
            <person name="Zhang B."/>
            <person name="Ji P."/>
            <person name="Bell-Sakyi L."/>
            <person name="Cui X.M."/>
            <person name="Yuan T.T."/>
            <person name="Jiang B.G."/>
            <person name="Yang W.F."/>
            <person name="Lam T.T."/>
            <person name="Chang Q.C."/>
            <person name="Ding S.J."/>
            <person name="Wang X.J."/>
            <person name="Zhu J.G."/>
            <person name="Ruan X.D."/>
            <person name="Zhao L."/>
            <person name="Wei J.T."/>
            <person name="Ye R.Z."/>
            <person name="Que T.C."/>
            <person name="Du C.H."/>
            <person name="Zhou Y.H."/>
            <person name="Cheng J.X."/>
            <person name="Dai P.F."/>
            <person name="Guo W.B."/>
            <person name="Han X.H."/>
            <person name="Huang E.J."/>
            <person name="Li L.F."/>
            <person name="Wei W."/>
            <person name="Gao Y.C."/>
            <person name="Liu J.Z."/>
            <person name="Shao H.Z."/>
            <person name="Wang X."/>
            <person name="Wang C.C."/>
            <person name="Yang T.C."/>
            <person name="Huo Q.B."/>
            <person name="Li W."/>
            <person name="Chen H.Y."/>
            <person name="Chen S.E."/>
            <person name="Zhou L.G."/>
            <person name="Ni X.B."/>
            <person name="Tian J.H."/>
            <person name="Sheng Y."/>
            <person name="Liu T."/>
            <person name="Pan Y.S."/>
            <person name="Xia L.Y."/>
            <person name="Li J."/>
            <person name="Zhao F."/>
            <person name="Cao W.C."/>
        </authorList>
    </citation>
    <scope>NUCLEOTIDE SEQUENCE</scope>
    <source>
        <strain evidence="2">Rmic-2018</strain>
    </source>
</reference>
<dbReference type="AlphaFoldDB" id="A0A9J6F8M0"/>
<keyword evidence="3" id="KW-1185">Reference proteome</keyword>
<dbReference type="EMBL" id="JABSTU010000001">
    <property type="protein sequence ID" value="KAH8042718.1"/>
    <property type="molecule type" value="Genomic_DNA"/>
</dbReference>
<protein>
    <submittedName>
        <fullName evidence="2">Uncharacterized protein</fullName>
    </submittedName>
</protein>
<sequence length="111" mass="12752">MSLQQDLQHVKAGYEEKQRKLRRILKTKHSLVANSQKAQFALVVEALKKAHKAQIEKMKEDHASAVEQLAMEKAQQEQHMAENTSAIQEIKTRGSLHRDHGHHMGRVCHRS</sequence>
<proteinExistence type="predicted"/>